<comment type="caution">
    <text evidence="1">The sequence shown here is derived from an EMBL/GenBank/DDBJ whole genome shotgun (WGS) entry which is preliminary data.</text>
</comment>
<dbReference type="Pfam" id="PF17356">
    <property type="entry name" value="PBSX_XtrA"/>
    <property type="match status" value="1"/>
</dbReference>
<dbReference type="RefSeq" id="WP_148956366.1">
    <property type="nucleotide sequence ID" value="NZ_QSND01000002.1"/>
</dbReference>
<reference evidence="1 2" key="1">
    <citation type="submission" date="2018-08" db="EMBL/GenBank/DDBJ databases">
        <title>Bacillus phenotypic plasticity.</title>
        <authorList>
            <person name="Hurtado E."/>
        </authorList>
    </citation>
    <scope>NUCLEOTIDE SEQUENCE [LARGE SCALE GENOMIC DNA]</scope>
    <source>
        <strain evidence="1 2">427</strain>
    </source>
</reference>
<protein>
    <submittedName>
        <fullName evidence="1">Uncharacterized protein</fullName>
    </submittedName>
</protein>
<dbReference type="Proteomes" id="UP000324326">
    <property type="component" value="Unassembled WGS sequence"/>
</dbReference>
<dbReference type="EMBL" id="QSND01000002">
    <property type="protein sequence ID" value="KAA6450370.1"/>
    <property type="molecule type" value="Genomic_DNA"/>
</dbReference>
<evidence type="ECO:0000313" key="2">
    <source>
        <dbReference type="Proteomes" id="UP000324326"/>
    </source>
</evidence>
<dbReference type="AlphaFoldDB" id="A0A5M8RSN1"/>
<sequence length="68" mass="7605">MNRPKELDINQDFSVKSKIQRGKVTVIVLDGINGAAYEAEAPEHGKTIIETAKGDFSRIHLESSFKFK</sequence>
<proteinExistence type="predicted"/>
<gene>
    <name evidence="1" type="ORF">DX927_05685</name>
</gene>
<accession>A0A5M8RSN1</accession>
<dbReference type="InterPro" id="IPR035530">
    <property type="entry name" value="PBSX_XtrA"/>
</dbReference>
<name>A0A5M8RSN1_9BACI</name>
<evidence type="ECO:0000313" key="1">
    <source>
        <dbReference type="EMBL" id="KAA6450370.1"/>
    </source>
</evidence>
<organism evidence="1 2">
    <name type="scientific">Bacillus swezeyi</name>
    <dbReference type="NCBI Taxonomy" id="1925020"/>
    <lineage>
        <taxon>Bacteria</taxon>
        <taxon>Bacillati</taxon>
        <taxon>Bacillota</taxon>
        <taxon>Bacilli</taxon>
        <taxon>Bacillales</taxon>
        <taxon>Bacillaceae</taxon>
        <taxon>Bacillus</taxon>
    </lineage>
</organism>